<keyword evidence="3" id="KW-1185">Reference proteome</keyword>
<dbReference type="EMBL" id="QNRR01000014">
    <property type="protein sequence ID" value="RBP37306.1"/>
    <property type="molecule type" value="Genomic_DNA"/>
</dbReference>
<keyword evidence="1" id="KW-0812">Transmembrane</keyword>
<keyword evidence="1" id="KW-0472">Membrane</keyword>
<sequence length="203" mass="22399">MEVAAPKKPPPAHFDRQECAGRGATPMSTLLTTLAKTPLRGETQPARKEFHPPKDMSLRPPFFRFVLALMGAAMLVWGAREVALNIPGLQTINLFEISRTFTIVMITASVAVVGMAWVPKPVFGWLCWLVAVGTLGWMAWDQWSTLQELGRKFAEAKAEGMPMPDLDKMLKETQIKPGAVAVVSGLVIQFVGLCLKRKPKRTD</sequence>
<feature type="transmembrane region" description="Helical" evidence="1">
    <location>
        <begin position="175"/>
        <end position="195"/>
    </location>
</feature>
<accession>A0A366H6J5</accession>
<organism evidence="2 3">
    <name type="scientific">Roseimicrobium gellanilyticum</name>
    <dbReference type="NCBI Taxonomy" id="748857"/>
    <lineage>
        <taxon>Bacteria</taxon>
        <taxon>Pseudomonadati</taxon>
        <taxon>Verrucomicrobiota</taxon>
        <taxon>Verrucomicrobiia</taxon>
        <taxon>Verrucomicrobiales</taxon>
        <taxon>Verrucomicrobiaceae</taxon>
        <taxon>Roseimicrobium</taxon>
    </lineage>
</organism>
<proteinExistence type="predicted"/>
<evidence type="ECO:0000313" key="2">
    <source>
        <dbReference type="EMBL" id="RBP37306.1"/>
    </source>
</evidence>
<name>A0A366H6J5_9BACT</name>
<dbReference type="Proteomes" id="UP000253426">
    <property type="component" value="Unassembled WGS sequence"/>
</dbReference>
<comment type="caution">
    <text evidence="2">The sequence shown here is derived from an EMBL/GenBank/DDBJ whole genome shotgun (WGS) entry which is preliminary data.</text>
</comment>
<protein>
    <submittedName>
        <fullName evidence="2">Uncharacterized protein</fullName>
    </submittedName>
</protein>
<reference evidence="2 3" key="1">
    <citation type="submission" date="2018-06" db="EMBL/GenBank/DDBJ databases">
        <title>Genomic Encyclopedia of Type Strains, Phase IV (KMG-IV): sequencing the most valuable type-strain genomes for metagenomic binning, comparative biology and taxonomic classification.</title>
        <authorList>
            <person name="Goeker M."/>
        </authorList>
    </citation>
    <scope>NUCLEOTIDE SEQUENCE [LARGE SCALE GENOMIC DNA]</scope>
    <source>
        <strain evidence="2 3">DSM 25532</strain>
    </source>
</reference>
<dbReference type="AlphaFoldDB" id="A0A366H6J5"/>
<feature type="transmembrane region" description="Helical" evidence="1">
    <location>
        <begin position="123"/>
        <end position="140"/>
    </location>
</feature>
<gene>
    <name evidence="2" type="ORF">DES53_11444</name>
</gene>
<feature type="transmembrane region" description="Helical" evidence="1">
    <location>
        <begin position="100"/>
        <end position="118"/>
    </location>
</feature>
<evidence type="ECO:0000313" key="3">
    <source>
        <dbReference type="Proteomes" id="UP000253426"/>
    </source>
</evidence>
<feature type="transmembrane region" description="Helical" evidence="1">
    <location>
        <begin position="62"/>
        <end position="80"/>
    </location>
</feature>
<keyword evidence="1" id="KW-1133">Transmembrane helix</keyword>
<evidence type="ECO:0000256" key="1">
    <source>
        <dbReference type="SAM" id="Phobius"/>
    </source>
</evidence>